<feature type="region of interest" description="Disordered" evidence="1">
    <location>
        <begin position="556"/>
        <end position="583"/>
    </location>
</feature>
<comment type="caution">
    <text evidence="2">The sequence shown here is derived from an EMBL/GenBank/DDBJ whole genome shotgun (WGS) entry which is preliminary data.</text>
</comment>
<feature type="region of interest" description="Disordered" evidence="1">
    <location>
        <begin position="372"/>
        <end position="411"/>
    </location>
</feature>
<evidence type="ECO:0000256" key="1">
    <source>
        <dbReference type="SAM" id="MobiDB-lite"/>
    </source>
</evidence>
<protein>
    <submittedName>
        <fullName evidence="2">Uncharacterized protein</fullName>
    </submittedName>
</protein>
<accession>A0AAW0EWF8</accession>
<evidence type="ECO:0000313" key="2">
    <source>
        <dbReference type="EMBL" id="KAK7198343.1"/>
    </source>
</evidence>
<gene>
    <name evidence="2" type="ORF">NESM_000793100</name>
</gene>
<name>A0AAW0EWF8_9TRYP</name>
<evidence type="ECO:0000313" key="3">
    <source>
        <dbReference type="Proteomes" id="UP001430356"/>
    </source>
</evidence>
<dbReference type="Proteomes" id="UP001430356">
    <property type="component" value="Unassembled WGS sequence"/>
</dbReference>
<keyword evidence="3" id="KW-1185">Reference proteome</keyword>
<organism evidence="2 3">
    <name type="scientific">Novymonas esmeraldas</name>
    <dbReference type="NCBI Taxonomy" id="1808958"/>
    <lineage>
        <taxon>Eukaryota</taxon>
        <taxon>Discoba</taxon>
        <taxon>Euglenozoa</taxon>
        <taxon>Kinetoplastea</taxon>
        <taxon>Metakinetoplastina</taxon>
        <taxon>Trypanosomatida</taxon>
        <taxon>Trypanosomatidae</taxon>
        <taxon>Novymonas</taxon>
    </lineage>
</organism>
<dbReference type="AlphaFoldDB" id="A0AAW0EWF8"/>
<dbReference type="EMBL" id="JAECZO010000144">
    <property type="protein sequence ID" value="KAK7198343.1"/>
    <property type="molecule type" value="Genomic_DNA"/>
</dbReference>
<feature type="region of interest" description="Disordered" evidence="1">
    <location>
        <begin position="684"/>
        <end position="706"/>
    </location>
</feature>
<sequence>MYLRCNETFLTSFALDDLLNKLVAEVCEKRPVSSRQVLELMRETLETQKMQQWYYSETVRSFNDAVNSLSRRGFPLQMTCPLYFRIPQEDGGVHELFRYGSEIAVTPNNYDNFERMLKQYQAVVNRELSQEGYYDAVRDLLPISAHHNLLNSSYTPIINFVQECLLNPRSQWAIQSASAWNQLGITYAVPFAGRLFAVDPSKSITALVPFEDANRYVELASERCRTLNSLLTTGASLNAARKAAAATAAPPTATPVRTPAKSPPVTVAVATSTASSEEARQWEAFQSIGLRREVFGDMSPAEVDFWKYILRLRQSPSQIHDISFHLEFGPHHMDLKENGRFIPVTRLNLNHFIETVVARQDEVHMYINEVASGTPTHSNASRAAGGGSEGVAGPSPPSPAPPPPPATAAVSTGAIHSTPATALGGVKMMAVKPPPRATASETIVSAAAGPGRHESGSEVRLTLRDVDSTVVRSILELRAQLQLGRLTKTELSARQLRFCLPCHDGVHNLIPNGRHIQVATGNISVFLQYVEEEKKRVEALAGGGAEDGAARARAQAQAAGGGGPSSVMSGASALDPMQRGGNTDRHVDADADAGYWTDRNVLDIWTYECTTECLLKSSMSPDEIVRQTQLQWDTNFLSSRDCPYANAAGGRCAILPKDVKTYLRLLRRRLQSIRLAILDAGKCPQQPSELDTAEWDEVSPPGPPVKTSIPVEVHLPLPPTQAELNMFSPTHNTGGLLAPPQSLNL</sequence>
<reference evidence="2 3" key="1">
    <citation type="journal article" date="2021" name="MBio">
        <title>A New Model Trypanosomatid, Novymonas esmeraldas: Genomic Perception of Its 'Candidatus Pandoraea novymonadis' Endosymbiont.</title>
        <authorList>
            <person name="Zakharova A."/>
            <person name="Saura A."/>
            <person name="Butenko A."/>
            <person name="Podesvova L."/>
            <person name="Warmusova S."/>
            <person name="Kostygov A.Y."/>
            <person name="Nenarokova A."/>
            <person name="Lukes J."/>
            <person name="Opperdoes F.R."/>
            <person name="Yurchenko V."/>
        </authorList>
    </citation>
    <scope>NUCLEOTIDE SEQUENCE [LARGE SCALE GENOMIC DNA]</scope>
    <source>
        <strain evidence="2 3">E262AT.01</strain>
    </source>
</reference>
<proteinExistence type="predicted"/>
<feature type="compositionally biased region" description="Pro residues" evidence="1">
    <location>
        <begin position="394"/>
        <end position="406"/>
    </location>
</feature>